<name>A0AAD9DF42_9STRA</name>
<feature type="region of interest" description="Disordered" evidence="1">
    <location>
        <begin position="1"/>
        <end position="42"/>
    </location>
</feature>
<dbReference type="Proteomes" id="UP001224775">
    <property type="component" value="Unassembled WGS sequence"/>
</dbReference>
<organism evidence="2 3">
    <name type="scientific">Skeletonema marinoi</name>
    <dbReference type="NCBI Taxonomy" id="267567"/>
    <lineage>
        <taxon>Eukaryota</taxon>
        <taxon>Sar</taxon>
        <taxon>Stramenopiles</taxon>
        <taxon>Ochrophyta</taxon>
        <taxon>Bacillariophyta</taxon>
        <taxon>Coscinodiscophyceae</taxon>
        <taxon>Thalassiosirophycidae</taxon>
        <taxon>Thalassiosirales</taxon>
        <taxon>Skeletonemataceae</taxon>
        <taxon>Skeletonema</taxon>
        <taxon>Skeletonema marinoi-dohrnii complex</taxon>
    </lineage>
</organism>
<dbReference type="EMBL" id="JATAAI010000009">
    <property type="protein sequence ID" value="KAK1743475.1"/>
    <property type="molecule type" value="Genomic_DNA"/>
</dbReference>
<feature type="region of interest" description="Disordered" evidence="1">
    <location>
        <begin position="231"/>
        <end position="280"/>
    </location>
</feature>
<protein>
    <submittedName>
        <fullName evidence="2">Uncharacterized protein</fullName>
    </submittedName>
</protein>
<accession>A0AAD9DF42</accession>
<comment type="caution">
    <text evidence="2">The sequence shown here is derived from an EMBL/GenBank/DDBJ whole genome shotgun (WGS) entry which is preliminary data.</text>
</comment>
<evidence type="ECO:0000313" key="3">
    <source>
        <dbReference type="Proteomes" id="UP001224775"/>
    </source>
</evidence>
<feature type="compositionally biased region" description="Polar residues" evidence="1">
    <location>
        <begin position="1"/>
        <end position="12"/>
    </location>
</feature>
<sequence length="280" mass="31432">MSDNAQHTASKTGSEEDLLHNMQHTTEQHNEHGQDRRGETEDRDLTLRALMIKRERTLAELNIITHQLSLLDSITAKIDEEQFLTPSSCVDSKKATRLIEEDFLALDSRKPSSGSKQRHLEDTFLGREISFPRNRSSQESDVGNASLLKNSTRSTAKLVESLTTFPPRMLSSHDAWYRTPHQHKKVQEESIESILLAADSELNMSPDIPKNDVDEYHPSVDAAQVRATSLEGRNCQGRMSIPLPSRSPMLSQCSDREKGIQEAETAEDSKPPAESEDDAE</sequence>
<gene>
    <name evidence="2" type="ORF">QTG54_006096</name>
</gene>
<reference evidence="2" key="1">
    <citation type="submission" date="2023-06" db="EMBL/GenBank/DDBJ databases">
        <title>Survivors Of The Sea: Transcriptome response of Skeletonema marinoi to long-term dormancy.</title>
        <authorList>
            <person name="Pinder M.I.M."/>
            <person name="Kourtchenko O."/>
            <person name="Robertson E.K."/>
            <person name="Larsson T."/>
            <person name="Maumus F."/>
            <person name="Osuna-Cruz C.M."/>
            <person name="Vancaester E."/>
            <person name="Stenow R."/>
            <person name="Vandepoele K."/>
            <person name="Ploug H."/>
            <person name="Bruchert V."/>
            <person name="Godhe A."/>
            <person name="Topel M."/>
        </authorList>
    </citation>
    <scope>NUCLEOTIDE SEQUENCE</scope>
    <source>
        <strain evidence="2">R05AC</strain>
    </source>
</reference>
<proteinExistence type="predicted"/>
<evidence type="ECO:0000256" key="1">
    <source>
        <dbReference type="SAM" id="MobiDB-lite"/>
    </source>
</evidence>
<evidence type="ECO:0000313" key="2">
    <source>
        <dbReference type="EMBL" id="KAK1743475.1"/>
    </source>
</evidence>
<dbReference type="AlphaFoldDB" id="A0AAD9DF42"/>
<feature type="compositionally biased region" description="Basic and acidic residues" evidence="1">
    <location>
        <begin position="26"/>
        <end position="42"/>
    </location>
</feature>
<keyword evidence="3" id="KW-1185">Reference proteome</keyword>
<feature type="compositionally biased region" description="Basic and acidic residues" evidence="1">
    <location>
        <begin position="254"/>
        <end position="273"/>
    </location>
</feature>